<dbReference type="GeneID" id="87633135"/>
<dbReference type="RefSeq" id="WP_176144167.1">
    <property type="nucleotide sequence ID" value="NZ_CP054926.1"/>
</dbReference>
<dbReference type="EMBL" id="CP054926">
    <property type="protein sequence ID" value="QKW44280.1"/>
    <property type="molecule type" value="Genomic_DNA"/>
</dbReference>
<sequence>MALTISAVVLFLIIVLIMLRTGYLRFGAALAAALLGFFTASTGIAPAINQTLNSITTALAQLTA</sequence>
<reference evidence="1 2" key="1">
    <citation type="submission" date="2020-06" db="EMBL/GenBank/DDBJ databases">
        <title>Genome mining for natural products.</title>
        <authorList>
            <person name="Zhang B."/>
            <person name="Shi J."/>
            <person name="Ge H."/>
        </authorList>
    </citation>
    <scope>NUCLEOTIDE SEQUENCE [LARGE SCALE GENOMIC DNA]</scope>
    <source>
        <strain evidence="1 2">NA06532</strain>
    </source>
</reference>
<dbReference type="AlphaFoldDB" id="A0A7H8MPQ8"/>
<protein>
    <submittedName>
        <fullName evidence="1">Uncharacterized protein</fullName>
    </submittedName>
</protein>
<proteinExistence type="predicted"/>
<name>A0A7H8MPQ8_STRMI</name>
<evidence type="ECO:0000313" key="1">
    <source>
        <dbReference type="EMBL" id="QKW44280.1"/>
    </source>
</evidence>
<evidence type="ECO:0000313" key="2">
    <source>
        <dbReference type="Proteomes" id="UP000509345"/>
    </source>
</evidence>
<gene>
    <name evidence="1" type="ORF">HUT09_18010</name>
</gene>
<dbReference type="Proteomes" id="UP000509345">
    <property type="component" value="Chromosome"/>
</dbReference>
<organism evidence="1 2">
    <name type="scientific">Streptomyces microflavus</name>
    <name type="common">Streptomyces lipmanii</name>
    <dbReference type="NCBI Taxonomy" id="1919"/>
    <lineage>
        <taxon>Bacteria</taxon>
        <taxon>Bacillati</taxon>
        <taxon>Actinomycetota</taxon>
        <taxon>Actinomycetes</taxon>
        <taxon>Kitasatosporales</taxon>
        <taxon>Streptomycetaceae</taxon>
        <taxon>Streptomyces</taxon>
    </lineage>
</organism>
<accession>A0A7H8MPQ8</accession>